<dbReference type="PANTHER" id="PTHR43917:SF9">
    <property type="entry name" value="GLUTATHIONE S-TRANSFERASE THETA-1"/>
    <property type="match status" value="1"/>
</dbReference>
<dbReference type="EC" id="2.5.1.18" evidence="4"/>
<accession>A0A8C6SUA7</accession>
<dbReference type="Pfam" id="PF13417">
    <property type="entry name" value="GST_N_3"/>
    <property type="match status" value="1"/>
</dbReference>
<dbReference type="FunFam" id="3.40.30.10:FF:000176">
    <property type="entry name" value="Glutathione S-transferase theta-1"/>
    <property type="match status" value="1"/>
</dbReference>
<reference evidence="10" key="1">
    <citation type="submission" date="2025-08" db="UniProtKB">
        <authorList>
            <consortium name="Ensembl"/>
        </authorList>
    </citation>
    <scope>IDENTIFICATION</scope>
</reference>
<dbReference type="SFLD" id="SFLDG00358">
    <property type="entry name" value="Main_(cytGST)"/>
    <property type="match status" value="1"/>
</dbReference>
<dbReference type="FunFam" id="1.20.1050.10:FF:000008">
    <property type="entry name" value="Glutathione S-transferase theta-1"/>
    <property type="match status" value="1"/>
</dbReference>
<dbReference type="InterPro" id="IPR036282">
    <property type="entry name" value="Glutathione-S-Trfase_C_sf"/>
</dbReference>
<dbReference type="Gene3D" id="1.20.1050.10">
    <property type="match status" value="1"/>
</dbReference>
<dbReference type="GO" id="GO:0004364">
    <property type="term" value="F:glutathione transferase activity"/>
    <property type="evidence" value="ECO:0007669"/>
    <property type="project" value="UniProtKB-EC"/>
</dbReference>
<dbReference type="Pfam" id="PF00043">
    <property type="entry name" value="GST_C"/>
    <property type="match status" value="1"/>
</dbReference>
<comment type="similarity">
    <text evidence="2">Belongs to the GST superfamily. Theta family.</text>
</comment>
<sequence length="243" mass="27771">MSLKLFLDMISQPCRSVFLFAKKNNLPVEVKLISLKNGEQHTEKFRKVNPLRKVPALKDGDFCMGESIPMMEYMAEKFNTPDHWFPKDLQKRARVNEYLSWQHLGIRMHGSKIFVMKVSVIDGPVVKLEVPEDKMARAMEDLNWSLDLIEKTFIKDGGFIGGEQISIADLVAIVEIMQPFASGVDVFQGRAKLSAWKERVVQAVGKELFDEAHKTILSAKDSVKQLDSSKVEYFRPRVLRLIS</sequence>
<keyword evidence="6" id="KW-0808">Transferase</keyword>
<dbReference type="InterPro" id="IPR010987">
    <property type="entry name" value="Glutathione-S-Trfase_C-like"/>
</dbReference>
<feature type="domain" description="GST C-terminal" evidence="9">
    <location>
        <begin position="88"/>
        <end position="222"/>
    </location>
</feature>
<evidence type="ECO:0000259" key="9">
    <source>
        <dbReference type="PROSITE" id="PS50405"/>
    </source>
</evidence>
<dbReference type="InterPro" id="IPR036249">
    <property type="entry name" value="Thioredoxin-like_sf"/>
</dbReference>
<dbReference type="SUPFAM" id="SSF47616">
    <property type="entry name" value="GST C-terminal domain-like"/>
    <property type="match status" value="1"/>
</dbReference>
<dbReference type="PROSITE" id="PS50405">
    <property type="entry name" value="GST_CTER"/>
    <property type="match status" value="1"/>
</dbReference>
<feature type="domain" description="GST N-terminal" evidence="8">
    <location>
        <begin position="1"/>
        <end position="82"/>
    </location>
</feature>
<keyword evidence="5" id="KW-0963">Cytoplasm</keyword>
<keyword evidence="11" id="KW-1185">Reference proteome</keyword>
<evidence type="ECO:0000256" key="3">
    <source>
        <dbReference type="ARBA" id="ARBA00011738"/>
    </source>
</evidence>
<evidence type="ECO:0000256" key="4">
    <source>
        <dbReference type="ARBA" id="ARBA00012452"/>
    </source>
</evidence>
<comment type="subcellular location">
    <subcellularLocation>
        <location evidence="1">Cytoplasm</location>
    </subcellularLocation>
</comment>
<dbReference type="Ensembl" id="ENSNMLT00000013368.1">
    <property type="protein sequence ID" value="ENSNMLP00000011823.1"/>
    <property type="gene ID" value="ENSNMLG00000008010.1"/>
</dbReference>
<evidence type="ECO:0000256" key="5">
    <source>
        <dbReference type="ARBA" id="ARBA00022490"/>
    </source>
</evidence>
<dbReference type="InterPro" id="IPR040075">
    <property type="entry name" value="GST_N_Theta"/>
</dbReference>
<evidence type="ECO:0000256" key="1">
    <source>
        <dbReference type="ARBA" id="ARBA00004496"/>
    </source>
</evidence>
<dbReference type="SUPFAM" id="SSF52833">
    <property type="entry name" value="Thioredoxin-like"/>
    <property type="match status" value="1"/>
</dbReference>
<dbReference type="AlphaFoldDB" id="A0A8C6SUA7"/>
<dbReference type="CDD" id="cd03183">
    <property type="entry name" value="GST_C_Theta"/>
    <property type="match status" value="1"/>
</dbReference>
<evidence type="ECO:0000256" key="2">
    <source>
        <dbReference type="ARBA" id="ARBA00009899"/>
    </source>
</evidence>
<dbReference type="CDD" id="cd03050">
    <property type="entry name" value="GST_N_Theta"/>
    <property type="match status" value="1"/>
</dbReference>
<dbReference type="SFLD" id="SFLDS00019">
    <property type="entry name" value="Glutathione_Transferase_(cytos"/>
    <property type="match status" value="1"/>
</dbReference>
<evidence type="ECO:0000313" key="11">
    <source>
        <dbReference type="Proteomes" id="UP000694523"/>
    </source>
</evidence>
<comment type="catalytic activity">
    <reaction evidence="7">
        <text>RX + glutathione = an S-substituted glutathione + a halide anion + H(+)</text>
        <dbReference type="Rhea" id="RHEA:16437"/>
        <dbReference type="ChEBI" id="CHEBI:15378"/>
        <dbReference type="ChEBI" id="CHEBI:16042"/>
        <dbReference type="ChEBI" id="CHEBI:17792"/>
        <dbReference type="ChEBI" id="CHEBI:57925"/>
        <dbReference type="ChEBI" id="CHEBI:90779"/>
        <dbReference type="EC" id="2.5.1.18"/>
    </reaction>
</comment>
<evidence type="ECO:0000256" key="7">
    <source>
        <dbReference type="ARBA" id="ARBA00047960"/>
    </source>
</evidence>
<dbReference type="GO" id="GO:0005737">
    <property type="term" value="C:cytoplasm"/>
    <property type="evidence" value="ECO:0007669"/>
    <property type="project" value="UniProtKB-SubCell"/>
</dbReference>
<evidence type="ECO:0000259" key="8">
    <source>
        <dbReference type="PROSITE" id="PS50404"/>
    </source>
</evidence>
<reference evidence="10" key="2">
    <citation type="submission" date="2025-09" db="UniProtKB">
        <authorList>
            <consortium name="Ensembl"/>
        </authorList>
    </citation>
    <scope>IDENTIFICATION</scope>
</reference>
<dbReference type="GO" id="GO:0006749">
    <property type="term" value="P:glutathione metabolic process"/>
    <property type="evidence" value="ECO:0007669"/>
    <property type="project" value="TreeGrafter"/>
</dbReference>
<name>A0A8C6SUA7_9GOBI</name>
<dbReference type="Gene3D" id="3.40.30.10">
    <property type="entry name" value="Glutaredoxin"/>
    <property type="match status" value="1"/>
</dbReference>
<evidence type="ECO:0000256" key="6">
    <source>
        <dbReference type="ARBA" id="ARBA00022679"/>
    </source>
</evidence>
<dbReference type="InterPro" id="IPR040077">
    <property type="entry name" value="GST_C_Theta"/>
</dbReference>
<dbReference type="InterPro" id="IPR004046">
    <property type="entry name" value="GST_C"/>
</dbReference>
<evidence type="ECO:0000313" key="10">
    <source>
        <dbReference type="Ensembl" id="ENSNMLP00000011823.1"/>
    </source>
</evidence>
<dbReference type="InterPro" id="IPR004045">
    <property type="entry name" value="Glutathione_S-Trfase_N"/>
</dbReference>
<dbReference type="PANTHER" id="PTHR43917">
    <property type="match status" value="1"/>
</dbReference>
<dbReference type="PROSITE" id="PS50404">
    <property type="entry name" value="GST_NTER"/>
    <property type="match status" value="1"/>
</dbReference>
<dbReference type="InterPro" id="IPR040079">
    <property type="entry name" value="Glutathione_S-Trfase"/>
</dbReference>
<protein>
    <recommendedName>
        <fullName evidence="4">glutathione transferase</fullName>
        <ecNumber evidence="4">2.5.1.18</ecNumber>
    </recommendedName>
</protein>
<proteinExistence type="inferred from homology"/>
<dbReference type="InterPro" id="IPR051369">
    <property type="entry name" value="GST_Theta"/>
</dbReference>
<comment type="subunit">
    <text evidence="3">Homodimer.</text>
</comment>
<dbReference type="Proteomes" id="UP000694523">
    <property type="component" value="Unplaced"/>
</dbReference>
<organism evidence="10 11">
    <name type="scientific">Neogobius melanostomus</name>
    <name type="common">round goby</name>
    <dbReference type="NCBI Taxonomy" id="47308"/>
    <lineage>
        <taxon>Eukaryota</taxon>
        <taxon>Metazoa</taxon>
        <taxon>Chordata</taxon>
        <taxon>Craniata</taxon>
        <taxon>Vertebrata</taxon>
        <taxon>Euteleostomi</taxon>
        <taxon>Actinopterygii</taxon>
        <taxon>Neopterygii</taxon>
        <taxon>Teleostei</taxon>
        <taxon>Neoteleostei</taxon>
        <taxon>Acanthomorphata</taxon>
        <taxon>Gobiaria</taxon>
        <taxon>Gobiiformes</taxon>
        <taxon>Gobioidei</taxon>
        <taxon>Gobiidae</taxon>
        <taxon>Benthophilinae</taxon>
        <taxon>Neogobiini</taxon>
        <taxon>Neogobius</taxon>
    </lineage>
</organism>